<name>A0A6V7R4U8_9BACL</name>
<protein>
    <submittedName>
        <fullName evidence="3">Stress response protein NhaX</fullName>
    </submittedName>
</protein>
<dbReference type="InterPro" id="IPR006015">
    <property type="entry name" value="Universal_stress_UspA"/>
</dbReference>
<evidence type="ECO:0000313" key="4">
    <source>
        <dbReference type="Proteomes" id="UP000588186"/>
    </source>
</evidence>
<evidence type="ECO:0000259" key="2">
    <source>
        <dbReference type="Pfam" id="PF00582"/>
    </source>
</evidence>
<sequence>MYKQLLVAVEESEYSLRAAQEVLNLVDENTRVTLIHVIDPNRMEEDILPSVLNEIKYNQFKEKYAEIEAFYQAHNIQHTLEVKEGNISELILKEANSGDYDAIVIGARGKKKFLKRDFGTVSDKILKEVNIPIILVK</sequence>
<dbReference type="InterPro" id="IPR014729">
    <property type="entry name" value="Rossmann-like_a/b/a_fold"/>
</dbReference>
<dbReference type="InterPro" id="IPR006016">
    <property type="entry name" value="UspA"/>
</dbReference>
<dbReference type="PRINTS" id="PR01438">
    <property type="entry name" value="UNVRSLSTRESS"/>
</dbReference>
<organism evidence="3 4">
    <name type="scientific">Phocicoccus pinnipedialis</name>
    <dbReference type="NCBI Taxonomy" id="110845"/>
    <lineage>
        <taxon>Bacteria</taxon>
        <taxon>Bacillati</taxon>
        <taxon>Bacillota</taxon>
        <taxon>Bacilli</taxon>
        <taxon>Bacillales</taxon>
        <taxon>Salinicoccaceae</taxon>
        <taxon>Phocicoccus</taxon>
    </lineage>
</organism>
<feature type="domain" description="UspA" evidence="2">
    <location>
        <begin position="1"/>
        <end position="137"/>
    </location>
</feature>
<dbReference type="Gene3D" id="3.40.50.620">
    <property type="entry name" value="HUPs"/>
    <property type="match status" value="1"/>
</dbReference>
<dbReference type="Pfam" id="PF00582">
    <property type="entry name" value="Usp"/>
    <property type="match status" value="1"/>
</dbReference>
<evidence type="ECO:0000313" key="3">
    <source>
        <dbReference type="EMBL" id="CAD2072401.1"/>
    </source>
</evidence>
<accession>A0A6V7R4U8</accession>
<reference evidence="3 4" key="1">
    <citation type="submission" date="2020-07" db="EMBL/GenBank/DDBJ databases">
        <authorList>
            <person name="Criscuolo A."/>
        </authorList>
    </citation>
    <scope>NUCLEOTIDE SEQUENCE [LARGE SCALE GENOMIC DNA]</scope>
    <source>
        <strain evidence="3">CIP107946</strain>
    </source>
</reference>
<dbReference type="Proteomes" id="UP000588186">
    <property type="component" value="Unassembled WGS sequence"/>
</dbReference>
<dbReference type="AlphaFoldDB" id="A0A6V7R4U8"/>
<dbReference type="EMBL" id="CAJEWB010000005">
    <property type="protein sequence ID" value="CAD2072401.1"/>
    <property type="molecule type" value="Genomic_DNA"/>
</dbReference>
<comment type="caution">
    <text evidence="3">The sequence shown here is derived from an EMBL/GenBank/DDBJ whole genome shotgun (WGS) entry which is preliminary data.</text>
</comment>
<proteinExistence type="inferred from homology"/>
<dbReference type="PANTHER" id="PTHR46268">
    <property type="entry name" value="STRESS RESPONSE PROTEIN NHAX"/>
    <property type="match status" value="1"/>
</dbReference>
<dbReference type="SUPFAM" id="SSF52402">
    <property type="entry name" value="Adenine nucleotide alpha hydrolases-like"/>
    <property type="match status" value="1"/>
</dbReference>
<keyword evidence="4" id="KW-1185">Reference proteome</keyword>
<evidence type="ECO:0000256" key="1">
    <source>
        <dbReference type="ARBA" id="ARBA00008791"/>
    </source>
</evidence>
<dbReference type="CDD" id="cd00293">
    <property type="entry name" value="USP-like"/>
    <property type="match status" value="1"/>
</dbReference>
<dbReference type="RefSeq" id="WP_186076537.1">
    <property type="nucleotide sequence ID" value="NZ_CAJEWB010000005.1"/>
</dbReference>
<comment type="similarity">
    <text evidence="1">Belongs to the universal stress protein A family.</text>
</comment>
<dbReference type="PANTHER" id="PTHR46268:SF6">
    <property type="entry name" value="UNIVERSAL STRESS PROTEIN UP12"/>
    <property type="match status" value="1"/>
</dbReference>
<gene>
    <name evidence="3" type="primary">nhaX_1</name>
    <name evidence="3" type="ORF">JEOPIN946_00494</name>
</gene>